<accession>A0ABT8G5S9</accession>
<evidence type="ECO:0000313" key="4">
    <source>
        <dbReference type="Proteomes" id="UP001172728"/>
    </source>
</evidence>
<keyword evidence="2" id="KW-0812">Transmembrane</keyword>
<dbReference type="InterPro" id="IPR012902">
    <property type="entry name" value="N_methyl_site"/>
</dbReference>
<dbReference type="Pfam" id="PF07963">
    <property type="entry name" value="N_methyl"/>
    <property type="match status" value="1"/>
</dbReference>
<organism evidence="3 4">
    <name type="scientific">Demequina litoralis</name>
    <dbReference type="NCBI Taxonomy" id="3051660"/>
    <lineage>
        <taxon>Bacteria</taxon>
        <taxon>Bacillati</taxon>
        <taxon>Actinomycetota</taxon>
        <taxon>Actinomycetes</taxon>
        <taxon>Micrococcales</taxon>
        <taxon>Demequinaceae</taxon>
        <taxon>Demequina</taxon>
    </lineage>
</organism>
<keyword evidence="4" id="KW-1185">Reference proteome</keyword>
<proteinExistence type="predicted"/>
<dbReference type="PROSITE" id="PS00409">
    <property type="entry name" value="PROKAR_NTER_METHYL"/>
    <property type="match status" value="1"/>
</dbReference>
<dbReference type="Proteomes" id="UP001172728">
    <property type="component" value="Unassembled WGS sequence"/>
</dbReference>
<dbReference type="RefSeq" id="WP_301130905.1">
    <property type="nucleotide sequence ID" value="NZ_JAUHPW010000001.1"/>
</dbReference>
<feature type="region of interest" description="Disordered" evidence="1">
    <location>
        <begin position="300"/>
        <end position="319"/>
    </location>
</feature>
<keyword evidence="2" id="KW-0472">Membrane</keyword>
<keyword evidence="2" id="KW-1133">Transmembrane helix</keyword>
<evidence type="ECO:0000256" key="2">
    <source>
        <dbReference type="SAM" id="Phobius"/>
    </source>
</evidence>
<dbReference type="NCBIfam" id="TIGR02532">
    <property type="entry name" value="IV_pilin_GFxxxE"/>
    <property type="match status" value="1"/>
</dbReference>
<evidence type="ECO:0000256" key="1">
    <source>
        <dbReference type="SAM" id="MobiDB-lite"/>
    </source>
</evidence>
<sequence length="610" mass="63239">MESTRWSRPARSEGFTLVEVVVAMFVLAVVMLAILFLQARAMTINADSQGRQSATAAANEAMEQLRAMPWNYLRKGLSSQWNAGGTDPFVSGADAITVNGKTYALRVGTTGSDQDLSNPWPPLFDSTGSNEQMLTSGSGNGDVFELRAYTFEDDVASSSTVGLLVVATWGKRTDGSLENTVITSTAYAPSAGCGDLNNAPFLASCQAQFDATAASANLDISVTASTLNGANPKPLLNTDVGLDYYSFQVNSSTASVQVTSQQVSNASAFASLGGTAWDDDLVTTAPSALGWTRGYTSQSVRASDDTTAGAEPPNPPFVTGSGANSYYDFTLGDYMLSGRSDDGRSATVTTKTGVACATGLGSSVPGNAPCASSLIGGTSDATPYMSFEIDGKVLDLAKVNSSMSTVYDEAWAGRFAAVAGNSDVGCASVSGTGSGCTSAGAQQGFGRVTVGDVKQTNTWDDDAPSGLVVISGYEDSVRVQRGESDEATAADFYRSATIEYWNGTDYSTEYINDLTADTYLIPDTVWTTGDAVVTASGNILVTGSATSTESTTNCVGGDGCIVDATNGTITVTITYDIEPTDASLDSWSLTVKTTLNGSRAGARFEESPNA</sequence>
<reference evidence="3" key="1">
    <citation type="submission" date="2023-06" db="EMBL/GenBank/DDBJ databases">
        <title>Sysu t00192.</title>
        <authorList>
            <person name="Gao L."/>
            <person name="Fang B.-Z."/>
            <person name="Li W.-J."/>
        </authorList>
    </citation>
    <scope>NUCLEOTIDE SEQUENCE</scope>
    <source>
        <strain evidence="3">SYSU T00192</strain>
    </source>
</reference>
<name>A0ABT8G5S9_9MICO</name>
<dbReference type="EMBL" id="JAUHPW010000001">
    <property type="protein sequence ID" value="MDN4474495.1"/>
    <property type="molecule type" value="Genomic_DNA"/>
</dbReference>
<evidence type="ECO:0000313" key="3">
    <source>
        <dbReference type="EMBL" id="MDN4474495.1"/>
    </source>
</evidence>
<protein>
    <submittedName>
        <fullName evidence="3">Prepilin-type N-terminal cleavage/methylation domain-containing protein</fullName>
    </submittedName>
</protein>
<feature type="transmembrane region" description="Helical" evidence="2">
    <location>
        <begin position="15"/>
        <end position="37"/>
    </location>
</feature>
<comment type="caution">
    <text evidence="3">The sequence shown here is derived from an EMBL/GenBank/DDBJ whole genome shotgun (WGS) entry which is preliminary data.</text>
</comment>
<gene>
    <name evidence="3" type="ORF">QQX09_01345</name>
</gene>